<dbReference type="GO" id="GO:0046872">
    <property type="term" value="F:metal ion binding"/>
    <property type="evidence" value="ECO:0007669"/>
    <property type="project" value="UniProtKB-KW"/>
</dbReference>
<evidence type="ECO:0000313" key="7">
    <source>
        <dbReference type="Proteomes" id="UP000027982"/>
    </source>
</evidence>
<dbReference type="GO" id="GO:0009313">
    <property type="term" value="P:oligosaccharide catabolic process"/>
    <property type="evidence" value="ECO:0007669"/>
    <property type="project" value="TreeGrafter"/>
</dbReference>
<dbReference type="Pfam" id="PF07748">
    <property type="entry name" value="Glyco_hydro_38C"/>
    <property type="match status" value="1"/>
</dbReference>
<dbReference type="InterPro" id="IPR011013">
    <property type="entry name" value="Gal_mutarotase_sf_dom"/>
</dbReference>
<dbReference type="InterPro" id="IPR054723">
    <property type="entry name" value="Ams1-like_N"/>
</dbReference>
<comment type="similarity">
    <text evidence="1">Belongs to the glycosyl hydrolase 38 family.</text>
</comment>
<dbReference type="InterPro" id="IPR037094">
    <property type="entry name" value="Glyco_hydro_38_cen_sf"/>
</dbReference>
<dbReference type="Pfam" id="PF09261">
    <property type="entry name" value="Alpha-mann_mid"/>
    <property type="match status" value="1"/>
</dbReference>
<reference evidence="6 7" key="1">
    <citation type="journal article" date="2014" name="PLoS ONE">
        <title>The first complete genome sequence of the class fimbriimonadia in the phylum armatimonadetes.</title>
        <authorList>
            <person name="Hu Z.Y."/>
            <person name="Wang Y.Z."/>
            <person name="Im W.T."/>
            <person name="Wang S.Y."/>
            <person name="Zhao G.P."/>
            <person name="Zheng H.J."/>
            <person name="Quan Z.X."/>
        </authorList>
    </citation>
    <scope>NUCLEOTIDE SEQUENCE [LARGE SCALE GENOMIC DNA]</scope>
    <source>
        <strain evidence="6">Gsoil 348</strain>
    </source>
</reference>
<protein>
    <submittedName>
        <fullName evidence="6">Alpha-mannosidase</fullName>
    </submittedName>
</protein>
<dbReference type="InterPro" id="IPR011682">
    <property type="entry name" value="Glyco_hydro_38_C"/>
</dbReference>
<dbReference type="SUPFAM" id="SSF74650">
    <property type="entry name" value="Galactose mutarotase-like"/>
    <property type="match status" value="1"/>
</dbReference>
<dbReference type="KEGG" id="fgi:OP10G_2323"/>
<organism evidence="6 7">
    <name type="scientific">Fimbriimonas ginsengisoli Gsoil 348</name>
    <dbReference type="NCBI Taxonomy" id="661478"/>
    <lineage>
        <taxon>Bacteria</taxon>
        <taxon>Bacillati</taxon>
        <taxon>Armatimonadota</taxon>
        <taxon>Fimbriimonadia</taxon>
        <taxon>Fimbriimonadales</taxon>
        <taxon>Fimbriimonadaceae</taxon>
        <taxon>Fimbriimonas</taxon>
    </lineage>
</organism>
<accession>A0A068NQJ0</accession>
<dbReference type="eggNOG" id="COG0383">
    <property type="taxonomic scope" value="Bacteria"/>
</dbReference>
<dbReference type="Gene3D" id="1.20.1270.50">
    <property type="entry name" value="Glycoside hydrolase family 38, central domain"/>
    <property type="match status" value="1"/>
</dbReference>
<dbReference type="InterPro" id="IPR011330">
    <property type="entry name" value="Glyco_hydro/deAcase_b/a-brl"/>
</dbReference>
<dbReference type="GO" id="GO:0006013">
    <property type="term" value="P:mannose metabolic process"/>
    <property type="evidence" value="ECO:0007669"/>
    <property type="project" value="InterPro"/>
</dbReference>
<dbReference type="EMBL" id="CP007139">
    <property type="protein sequence ID" value="AIE85691.1"/>
    <property type="molecule type" value="Genomic_DNA"/>
</dbReference>
<dbReference type="Gene3D" id="2.70.98.30">
    <property type="entry name" value="Golgi alpha-mannosidase II, domain 4"/>
    <property type="match status" value="1"/>
</dbReference>
<dbReference type="InterPro" id="IPR028995">
    <property type="entry name" value="Glyco_hydro_57/38_cen_sf"/>
</dbReference>
<evidence type="ECO:0000256" key="3">
    <source>
        <dbReference type="ARBA" id="ARBA00022801"/>
    </source>
</evidence>
<dbReference type="GO" id="GO:0004559">
    <property type="term" value="F:alpha-mannosidase activity"/>
    <property type="evidence" value="ECO:0007669"/>
    <property type="project" value="InterPro"/>
</dbReference>
<dbReference type="SUPFAM" id="SSF88688">
    <property type="entry name" value="Families 57/38 glycoside transferase middle domain"/>
    <property type="match status" value="1"/>
</dbReference>
<evidence type="ECO:0000313" key="6">
    <source>
        <dbReference type="EMBL" id="AIE85691.1"/>
    </source>
</evidence>
<dbReference type="STRING" id="661478.OP10G_2323"/>
<dbReference type="PANTHER" id="PTHR46017:SF1">
    <property type="entry name" value="ALPHA-MANNOSIDASE 2C1"/>
    <property type="match status" value="1"/>
</dbReference>
<dbReference type="Gene3D" id="3.20.110.10">
    <property type="entry name" value="Glycoside hydrolase 38, N terminal domain"/>
    <property type="match status" value="1"/>
</dbReference>
<dbReference type="InterPro" id="IPR027291">
    <property type="entry name" value="Glyco_hydro_38_N_sf"/>
</dbReference>
<feature type="domain" description="Glycoside hydrolase family 38 central" evidence="5">
    <location>
        <begin position="509"/>
        <end position="586"/>
    </location>
</feature>
<dbReference type="Proteomes" id="UP000027982">
    <property type="component" value="Chromosome"/>
</dbReference>
<dbReference type="RefSeq" id="WP_025225746.1">
    <property type="nucleotide sequence ID" value="NZ_CP007139.1"/>
</dbReference>
<name>A0A068NQJ0_FIMGI</name>
<keyword evidence="7" id="KW-1185">Reference proteome</keyword>
<dbReference type="SUPFAM" id="SSF88713">
    <property type="entry name" value="Glycoside hydrolase/deacetylase"/>
    <property type="match status" value="1"/>
</dbReference>
<dbReference type="OrthoDB" id="9772207at2"/>
<evidence type="ECO:0000256" key="2">
    <source>
        <dbReference type="ARBA" id="ARBA00022723"/>
    </source>
</evidence>
<gene>
    <name evidence="6" type="ORF">OP10G_2323</name>
</gene>
<keyword evidence="2" id="KW-0479">Metal-binding</keyword>
<keyword evidence="3" id="KW-0378">Hydrolase</keyword>
<dbReference type="InterPro" id="IPR000602">
    <property type="entry name" value="Glyco_hydro_38_N"/>
</dbReference>
<dbReference type="Pfam" id="PF17677">
    <property type="entry name" value="Glyco_hydro38C2"/>
    <property type="match status" value="1"/>
</dbReference>
<dbReference type="PANTHER" id="PTHR46017">
    <property type="entry name" value="ALPHA-MANNOSIDASE 2C1"/>
    <property type="match status" value="1"/>
</dbReference>
<dbReference type="GO" id="GO:0030246">
    <property type="term" value="F:carbohydrate binding"/>
    <property type="evidence" value="ECO:0007669"/>
    <property type="project" value="InterPro"/>
</dbReference>
<evidence type="ECO:0000256" key="1">
    <source>
        <dbReference type="ARBA" id="ARBA00009792"/>
    </source>
</evidence>
<dbReference type="Gene3D" id="2.60.40.2220">
    <property type="match status" value="1"/>
</dbReference>
<dbReference type="SMART" id="SM00872">
    <property type="entry name" value="Alpha-mann_mid"/>
    <property type="match status" value="1"/>
</dbReference>
<dbReference type="FunFam" id="3.20.110.10:FF:000002">
    <property type="entry name" value="alpha-mannosidase 2C1 isoform X1"/>
    <property type="match status" value="1"/>
</dbReference>
<evidence type="ECO:0000259" key="5">
    <source>
        <dbReference type="SMART" id="SM00872"/>
    </source>
</evidence>
<dbReference type="InterPro" id="IPR041147">
    <property type="entry name" value="GH38_C"/>
</dbReference>
<sequence length="1025" mass="115313">MLLDPKIPTKIVHLEKTYDLLRFAPVAAVEMEIAETREHFRSVPQLDYRPVSVGTAWGENWGNAWFRGRVSVPAELDGESLFVRADTGAPESLFLVDGVHRGVFDPFHPVRLLDLRAQGGKSYEIALEAYAGHSFPGTQPYEYVRPTENAVEVTPGCRIYKGVELVRERADVSAFVNELRALRQVAAALDPNSLRRARIQTMFGEVFQLVYAKPEETDEATWREAIAEACKVMRPLLEAKNGSSIPQMGIVGHSHIDTAWLWPIRETWRKLARTYSSVLSLMDQYPEFRFTQSAAYHYDVVRQLYPEIFERVRQRVREGRWEVNGAMWIEPDCNLPSGESFVRQLLVGQRATREMFGVTSDCFWQPDVFGYSASLPQILQSADVRFFLTTKLSWNDTNRFPYDTFVWQGIDGSTVISHFNEMQGWPDPESLTRLWGQVQHKDVQDRRLVGFGHGDGGGGPMAEMIEIARLTEDLEGCPKTAYTSMSEFMNGVQDELPDLPRWVGELYLELHRGTLTSIAAIKRFNRKCEFALRDAELAATLAALNGTPYPREPMLDTWKRLLLNQFHDILPGSSIAEVNDEALDTFDLCLSEANSLRDQALAAIAGKGDHAVLFNSMSWVRGGEIVLKGLPEGLSPAGSVAQPIVDVAGERSLAVSGVEIPALGFTGLPLVAAEECGASAFGLDDLEVRTPFAHVRFDESGRIISFFDLAARRELVSLGGTFNNLLMGEDVPAAWDNWDIDRDQRHKLKSAGRLIKKEVVADGPLQLRIRFEYELGRESRLVQDVVFHSTTPRVDFDTWVDWHERYQFLKVGFALDVLAETARHEIQFGHVVRNAHDNTSQDRAQFDVCTHKWSDISETGYGVAFINDCKYACTIKEGEYRLSLIKSGRRPDPRGDEGEHRFAYAMLPHAGGFSVESVIRPAYEFNVDVTAALGGGSDSFSLVQIDAPNVIVEAVKWAEDEDAVILRIYEASKTGTHAKLRFGFATTSVEETNLLEERPTPVRLENGEAKLYFRPFEIQTLRCRR</sequence>
<proteinExistence type="inferred from homology"/>
<dbReference type="CDD" id="cd10789">
    <property type="entry name" value="GH38N_AMII_ER_cytosolic"/>
    <property type="match status" value="1"/>
</dbReference>
<dbReference type="AlphaFoldDB" id="A0A068NQJ0"/>
<dbReference type="InterPro" id="IPR015341">
    <property type="entry name" value="Glyco_hydro_38_cen"/>
</dbReference>
<dbReference type="FunFam" id="1.20.1270.50:FF:000004">
    <property type="entry name" value="alpha-mannosidase 2C1 isoform X1"/>
    <property type="match status" value="1"/>
</dbReference>
<dbReference type="HOGENOM" id="CLU_003442_0_1_0"/>
<keyword evidence="4" id="KW-0326">Glycosidase</keyword>
<dbReference type="Pfam" id="PF01074">
    <property type="entry name" value="Glyco_hydro_38N"/>
    <property type="match status" value="1"/>
</dbReference>
<evidence type="ECO:0000256" key="4">
    <source>
        <dbReference type="ARBA" id="ARBA00023295"/>
    </source>
</evidence>
<dbReference type="Pfam" id="PF22907">
    <property type="entry name" value="Ams1-like_1st"/>
    <property type="match status" value="1"/>
</dbReference>